<name>A0A0G0TT95_9BACT</name>
<protein>
    <submittedName>
        <fullName evidence="1">Uncharacterized protein</fullName>
    </submittedName>
</protein>
<dbReference type="EMBL" id="LBZV01000004">
    <property type="protein sequence ID" value="KKR78081.1"/>
    <property type="molecule type" value="Genomic_DNA"/>
</dbReference>
<evidence type="ECO:0000313" key="2">
    <source>
        <dbReference type="Proteomes" id="UP000034292"/>
    </source>
</evidence>
<proteinExistence type="predicted"/>
<organism evidence="1 2">
    <name type="scientific">Candidatus Curtissbacteria bacterium GW2011_GWA1_40_9</name>
    <dbReference type="NCBI Taxonomy" id="1618408"/>
    <lineage>
        <taxon>Bacteria</taxon>
        <taxon>Candidatus Curtissiibacteriota</taxon>
    </lineage>
</organism>
<dbReference type="AlphaFoldDB" id="A0A0G0TT95"/>
<sequence length="50" mass="5322">MDDADNIVSQVKKPIETAGNLFTAVTAGAGIAHIIKKITGETKHERSEKS</sequence>
<accession>A0A0G0TT95</accession>
<evidence type="ECO:0000313" key="1">
    <source>
        <dbReference type="EMBL" id="KKR78081.1"/>
    </source>
</evidence>
<gene>
    <name evidence="1" type="ORF">UU23_C0004G0063</name>
</gene>
<dbReference type="Proteomes" id="UP000034292">
    <property type="component" value="Unassembled WGS sequence"/>
</dbReference>
<comment type="caution">
    <text evidence="1">The sequence shown here is derived from an EMBL/GenBank/DDBJ whole genome shotgun (WGS) entry which is preliminary data.</text>
</comment>
<dbReference type="STRING" id="1618408.UU23_C0004G0063"/>
<reference evidence="1 2" key="1">
    <citation type="journal article" date="2015" name="Nature">
        <title>rRNA introns, odd ribosomes, and small enigmatic genomes across a large radiation of phyla.</title>
        <authorList>
            <person name="Brown C.T."/>
            <person name="Hug L.A."/>
            <person name="Thomas B.C."/>
            <person name="Sharon I."/>
            <person name="Castelle C.J."/>
            <person name="Singh A."/>
            <person name="Wilkins M.J."/>
            <person name="Williams K.H."/>
            <person name="Banfield J.F."/>
        </authorList>
    </citation>
    <scope>NUCLEOTIDE SEQUENCE [LARGE SCALE GENOMIC DNA]</scope>
</reference>